<dbReference type="PIRSF" id="PIRSF039012">
    <property type="entry name" value="ASP"/>
    <property type="match status" value="1"/>
</dbReference>
<evidence type="ECO:0000259" key="5">
    <source>
        <dbReference type="Pfam" id="PF24827"/>
    </source>
</evidence>
<evidence type="ECO:0000313" key="6">
    <source>
        <dbReference type="EMBL" id="EHL16360.1"/>
    </source>
</evidence>
<dbReference type="HOGENOM" id="CLU_035605_0_0_9"/>
<dbReference type="BioCyc" id="EBAC796937-HMP:GMGH-1204-MONOMER"/>
<dbReference type="InterPro" id="IPR043795">
    <property type="entry name" value="N-alpha-Ac-DABA-like"/>
</dbReference>
<dbReference type="RefSeq" id="WP_009525435.1">
    <property type="nucleotide sequence ID" value="NZ_JBQMYE010000080.1"/>
</dbReference>
<feature type="domain" description="Succinylglutamate desuccinylase/Aspartoacylase catalytic" evidence="5">
    <location>
        <begin position="36"/>
        <end position="214"/>
    </location>
</feature>
<dbReference type="PANTHER" id="PTHR37326:SF1">
    <property type="entry name" value="BLL3975 PROTEIN"/>
    <property type="match status" value="1"/>
</dbReference>
<evidence type="ECO:0000313" key="7">
    <source>
        <dbReference type="Proteomes" id="UP000006437"/>
    </source>
</evidence>
<dbReference type="SUPFAM" id="SSF53187">
    <property type="entry name" value="Zn-dependent exopeptidases"/>
    <property type="match status" value="1"/>
</dbReference>
<name>G9WYE9_9FIRM</name>
<protein>
    <recommendedName>
        <fullName evidence="5">Succinylglutamate desuccinylase/Aspartoacylase catalytic domain-containing protein</fullName>
    </recommendedName>
</protein>
<dbReference type="Gene3D" id="3.40.630.10">
    <property type="entry name" value="Zn peptidases"/>
    <property type="match status" value="1"/>
</dbReference>
<evidence type="ECO:0000256" key="3">
    <source>
        <dbReference type="ARBA" id="ARBA00022801"/>
    </source>
</evidence>
<comment type="cofactor">
    <cofactor evidence="1">
        <name>Zn(2+)</name>
        <dbReference type="ChEBI" id="CHEBI:29105"/>
    </cofactor>
</comment>
<sequence>MILKNMNCCEKKQLFLKINDEFEQIPFTFIKGKKQGLTALITAGVHACEYTAIETARRLSKEIDANDVTGNIIIANLLNVEAFRKRIPFIVPQDNKNLNKVMPGDKNGTKSEQIAYFLCENFTKISDFALDLHSGDLQEELTPHLYYIKSQEKRCIEFANKTDIPYAVPVENSKALYGYMSILNKPALLMERGQMGNVDRDEVDKFVNDVKNILCSQGIYDYKNCSKEDKMTQIIKKSIYKTADIDGFFISHKKVGETVKKGEELYTIEDVFSNTKSIYKAEFDGIILYKCGALAIEKEHTSIAYGSI</sequence>
<dbReference type="GO" id="GO:0016811">
    <property type="term" value="F:hydrolase activity, acting on carbon-nitrogen (but not peptide) bonds, in linear amides"/>
    <property type="evidence" value="ECO:0007669"/>
    <property type="project" value="InterPro"/>
</dbReference>
<dbReference type="PANTHER" id="PTHR37326">
    <property type="entry name" value="BLL3975 PROTEIN"/>
    <property type="match status" value="1"/>
</dbReference>
<proteinExistence type="predicted"/>
<dbReference type="Proteomes" id="UP000006437">
    <property type="component" value="Unassembled WGS sequence"/>
</dbReference>
<keyword evidence="2" id="KW-0479">Metal-binding</keyword>
<gene>
    <name evidence="6" type="ORF">HMPREF9629_01200</name>
</gene>
<accession>G9WYE9</accession>
<dbReference type="InterPro" id="IPR053138">
    <property type="entry name" value="N-alpha-Ac-DABA_deacetylase"/>
</dbReference>
<dbReference type="Pfam" id="PF24827">
    <property type="entry name" value="AstE_AspA_cat"/>
    <property type="match status" value="1"/>
</dbReference>
<dbReference type="GO" id="GO:0046872">
    <property type="term" value="F:metal ion binding"/>
    <property type="evidence" value="ECO:0007669"/>
    <property type="project" value="UniProtKB-KW"/>
</dbReference>
<dbReference type="EMBL" id="AFZE01000003">
    <property type="protein sequence ID" value="EHL16360.1"/>
    <property type="molecule type" value="Genomic_DNA"/>
</dbReference>
<dbReference type="AlphaFoldDB" id="G9WYE9"/>
<evidence type="ECO:0000256" key="4">
    <source>
        <dbReference type="ARBA" id="ARBA00022833"/>
    </source>
</evidence>
<reference evidence="6 7" key="1">
    <citation type="submission" date="2011-08" db="EMBL/GenBank/DDBJ databases">
        <title>The Genome Sequence of Eubacteriaceae bacterium ACC19a.</title>
        <authorList>
            <consortium name="The Broad Institute Genome Sequencing Platform"/>
            <person name="Earl A."/>
            <person name="Ward D."/>
            <person name="Feldgarden M."/>
            <person name="Gevers D."/>
            <person name="Sizova M."/>
            <person name="Hazen A."/>
            <person name="Epstein S."/>
            <person name="Young S.K."/>
            <person name="Zeng Q."/>
            <person name="Gargeya S."/>
            <person name="Fitzgerald M."/>
            <person name="Haas B."/>
            <person name="Abouelleil A."/>
            <person name="Alvarado L."/>
            <person name="Arachchi H.M."/>
            <person name="Berlin A."/>
            <person name="Brown A."/>
            <person name="Chapman S.B."/>
            <person name="Chen Z."/>
            <person name="Dunbar C."/>
            <person name="Freedman E."/>
            <person name="Gearin G."/>
            <person name="Gellesch M."/>
            <person name="Goldberg J."/>
            <person name="Griggs A."/>
            <person name="Gujja S."/>
            <person name="Heiman D."/>
            <person name="Howarth C."/>
            <person name="Larson L."/>
            <person name="Lui A."/>
            <person name="MacDonald P.J.P."/>
            <person name="Montmayeur A."/>
            <person name="Murphy C."/>
            <person name="Neiman D."/>
            <person name="Pearson M."/>
            <person name="Priest M."/>
            <person name="Roberts A."/>
            <person name="Saif S."/>
            <person name="Shea T."/>
            <person name="Shenoy N."/>
            <person name="Sisk P."/>
            <person name="Stolte C."/>
            <person name="Sykes S."/>
            <person name="Wortman J."/>
            <person name="Nusbaum C."/>
            <person name="Birren B."/>
        </authorList>
    </citation>
    <scope>NUCLEOTIDE SEQUENCE [LARGE SCALE GENOMIC DNA]</scope>
    <source>
        <strain evidence="6 7">ACC19a</strain>
    </source>
</reference>
<keyword evidence="3" id="KW-0378">Hydrolase</keyword>
<comment type="caution">
    <text evidence="6">The sequence shown here is derived from an EMBL/GenBank/DDBJ whole genome shotgun (WGS) entry which is preliminary data.</text>
</comment>
<organism evidence="6 7">
    <name type="scientific">Peptoanaerobacter stomatis</name>
    <dbReference type="NCBI Taxonomy" id="796937"/>
    <lineage>
        <taxon>Bacteria</taxon>
        <taxon>Bacillati</taxon>
        <taxon>Bacillota</taxon>
        <taxon>Clostridia</taxon>
        <taxon>Peptostreptococcales</taxon>
        <taxon>Filifactoraceae</taxon>
        <taxon>Peptoanaerobacter</taxon>
    </lineage>
</organism>
<keyword evidence="4" id="KW-0862">Zinc</keyword>
<dbReference type="GO" id="GO:0016788">
    <property type="term" value="F:hydrolase activity, acting on ester bonds"/>
    <property type="evidence" value="ECO:0007669"/>
    <property type="project" value="InterPro"/>
</dbReference>
<dbReference type="InterPro" id="IPR055438">
    <property type="entry name" value="AstE_AspA_cat"/>
</dbReference>
<evidence type="ECO:0000256" key="2">
    <source>
        <dbReference type="ARBA" id="ARBA00022723"/>
    </source>
</evidence>
<evidence type="ECO:0000256" key="1">
    <source>
        <dbReference type="ARBA" id="ARBA00001947"/>
    </source>
</evidence>